<protein>
    <submittedName>
        <fullName evidence="2">Transposase-like protein</fullName>
    </submittedName>
</protein>
<dbReference type="Proteomes" id="UP000539642">
    <property type="component" value="Unassembled WGS sequence"/>
</dbReference>
<dbReference type="AlphaFoldDB" id="A0A840V5A8"/>
<evidence type="ECO:0000313" key="3">
    <source>
        <dbReference type="Proteomes" id="UP000539642"/>
    </source>
</evidence>
<name>A0A840V5A8_9BACT</name>
<proteinExistence type="predicted"/>
<accession>A0A840V5A8</accession>
<dbReference type="Pfam" id="PF12760">
    <property type="entry name" value="Zn_ribbon_IS1595"/>
    <property type="match status" value="1"/>
</dbReference>
<dbReference type="InterPro" id="IPR024442">
    <property type="entry name" value="Transposase_Zn_ribbon"/>
</dbReference>
<comment type="caution">
    <text evidence="2">The sequence shown here is derived from an EMBL/GenBank/DDBJ whole genome shotgun (WGS) entry which is preliminary data.</text>
</comment>
<keyword evidence="3" id="KW-1185">Reference proteome</keyword>
<evidence type="ECO:0000259" key="1">
    <source>
        <dbReference type="Pfam" id="PF12760"/>
    </source>
</evidence>
<dbReference type="NCBIfam" id="NF033547">
    <property type="entry name" value="transpos_IS1595"/>
    <property type="match status" value="1"/>
</dbReference>
<feature type="domain" description="Transposase zinc-ribbon" evidence="1">
    <location>
        <begin position="22"/>
        <end position="67"/>
    </location>
</feature>
<gene>
    <name evidence="2" type="ORF">HNQ81_002670</name>
</gene>
<reference evidence="2 3" key="1">
    <citation type="submission" date="2020-08" db="EMBL/GenBank/DDBJ databases">
        <title>Genomic Encyclopedia of Type Strains, Phase IV (KMG-IV): sequencing the most valuable type-strain genomes for metagenomic binning, comparative biology and taxonomic classification.</title>
        <authorList>
            <person name="Goeker M."/>
        </authorList>
    </citation>
    <scope>NUCLEOTIDE SEQUENCE [LARGE SCALE GENOMIC DNA]</scope>
    <source>
        <strain evidence="2 3">DSM 28570</strain>
    </source>
</reference>
<sequence length="169" mass="19056">MAKNKIQFQKGLSLTAFLSQYGTEKQCREALFRMRWPRGFQCPKCGHPGYCEIRDRKVYQCYKCHAQTSLIQGTIFASTKLPLRLWLMGIYLVTQAKDGISSLNLARTVGISANTALRMKHKLQQVMKNRDDCKSLKGLLLIDDAYWGGKKRDGKRGRGATGKVPLVAA</sequence>
<organism evidence="2 3">
    <name type="scientific">Desulfoprunum benzoelyticum</name>
    <dbReference type="NCBI Taxonomy" id="1506996"/>
    <lineage>
        <taxon>Bacteria</taxon>
        <taxon>Pseudomonadati</taxon>
        <taxon>Thermodesulfobacteriota</taxon>
        <taxon>Desulfobulbia</taxon>
        <taxon>Desulfobulbales</taxon>
        <taxon>Desulfobulbaceae</taxon>
        <taxon>Desulfoprunum</taxon>
    </lineage>
</organism>
<dbReference type="EMBL" id="JACHEO010000016">
    <property type="protein sequence ID" value="MBB5348929.1"/>
    <property type="molecule type" value="Genomic_DNA"/>
</dbReference>
<evidence type="ECO:0000313" key="2">
    <source>
        <dbReference type="EMBL" id="MBB5348929.1"/>
    </source>
</evidence>
<feature type="non-terminal residue" evidence="2">
    <location>
        <position position="169"/>
    </location>
</feature>
<dbReference type="RefSeq" id="WP_183351741.1">
    <property type="nucleotide sequence ID" value="NZ_JACHEO010000016.1"/>
</dbReference>